<dbReference type="SUPFAM" id="SSF52091">
    <property type="entry name" value="SpoIIaa-like"/>
    <property type="match status" value="1"/>
</dbReference>
<feature type="transmembrane region" description="Helical" evidence="5">
    <location>
        <begin position="280"/>
        <end position="301"/>
    </location>
</feature>
<evidence type="ECO:0000256" key="2">
    <source>
        <dbReference type="ARBA" id="ARBA00022692"/>
    </source>
</evidence>
<dbReference type="InterPro" id="IPR011547">
    <property type="entry name" value="SLC26A/SulP_dom"/>
</dbReference>
<dbReference type="PANTHER" id="PTHR43310:SF4">
    <property type="entry name" value="AFR304WP"/>
    <property type="match status" value="1"/>
</dbReference>
<organism evidence="7 8">
    <name type="scientific">Ascoidea rubescens DSM 1968</name>
    <dbReference type="NCBI Taxonomy" id="1344418"/>
    <lineage>
        <taxon>Eukaryota</taxon>
        <taxon>Fungi</taxon>
        <taxon>Dikarya</taxon>
        <taxon>Ascomycota</taxon>
        <taxon>Saccharomycotina</taxon>
        <taxon>Saccharomycetes</taxon>
        <taxon>Ascoideaceae</taxon>
        <taxon>Ascoidea</taxon>
    </lineage>
</organism>
<feature type="transmembrane region" description="Helical" evidence="5">
    <location>
        <begin position="135"/>
        <end position="156"/>
    </location>
</feature>
<feature type="domain" description="STAS" evidence="6">
    <location>
        <begin position="474"/>
        <end position="605"/>
    </location>
</feature>
<dbReference type="GO" id="GO:0000329">
    <property type="term" value="C:fungal-type vacuole membrane"/>
    <property type="evidence" value="ECO:0007669"/>
    <property type="project" value="EnsemblFungi"/>
</dbReference>
<feature type="transmembrane region" description="Helical" evidence="5">
    <location>
        <begin position="353"/>
        <end position="385"/>
    </location>
</feature>
<dbReference type="Proteomes" id="UP000095038">
    <property type="component" value="Unassembled WGS sequence"/>
</dbReference>
<keyword evidence="2 5" id="KW-0812">Transmembrane</keyword>
<dbReference type="CDD" id="cd07042">
    <property type="entry name" value="STAS_SulP_like_sulfate_transporter"/>
    <property type="match status" value="1"/>
</dbReference>
<keyword evidence="4 5" id="KW-0472">Membrane</keyword>
<feature type="transmembrane region" description="Helical" evidence="5">
    <location>
        <begin position="35"/>
        <end position="54"/>
    </location>
</feature>
<evidence type="ECO:0000256" key="1">
    <source>
        <dbReference type="ARBA" id="ARBA00004141"/>
    </source>
</evidence>
<dbReference type="STRING" id="1344418.A0A1D2VN32"/>
<dbReference type="GO" id="GO:0034618">
    <property type="term" value="F:arginine binding"/>
    <property type="evidence" value="ECO:0007669"/>
    <property type="project" value="EnsemblFungi"/>
</dbReference>
<evidence type="ECO:0000313" key="8">
    <source>
        <dbReference type="Proteomes" id="UP000095038"/>
    </source>
</evidence>
<dbReference type="GO" id="GO:0015174">
    <property type="term" value="F:basic amino acid transmembrane transporter activity"/>
    <property type="evidence" value="ECO:0007669"/>
    <property type="project" value="EnsemblFungi"/>
</dbReference>
<dbReference type="Gene3D" id="2.60.120.10">
    <property type="entry name" value="Jelly Rolls"/>
    <property type="match status" value="1"/>
</dbReference>
<dbReference type="FunCoup" id="A0A1D2VN32">
    <property type="interactions" value="5"/>
</dbReference>
<dbReference type="InterPro" id="IPR036513">
    <property type="entry name" value="STAS_dom_sf"/>
</dbReference>
<dbReference type="OrthoDB" id="409725at2759"/>
<keyword evidence="8" id="KW-1185">Reference proteome</keyword>
<dbReference type="AlphaFoldDB" id="A0A1D2VN32"/>
<gene>
    <name evidence="7" type="ORF">ASCRUDRAFT_31821</name>
</gene>
<dbReference type="PROSITE" id="PS50801">
    <property type="entry name" value="STAS"/>
    <property type="match status" value="1"/>
</dbReference>
<name>A0A1D2VN32_9ASCO</name>
<evidence type="ECO:0000256" key="3">
    <source>
        <dbReference type="ARBA" id="ARBA00022989"/>
    </source>
</evidence>
<dbReference type="RefSeq" id="XP_020049329.1">
    <property type="nucleotide sequence ID" value="XM_020190305.1"/>
</dbReference>
<dbReference type="GO" id="GO:0034490">
    <property type="term" value="P:basic amino acid transmembrane import into vacuole"/>
    <property type="evidence" value="ECO:0007669"/>
    <property type="project" value="EnsemblFungi"/>
</dbReference>
<accession>A0A1D2VN32</accession>
<dbReference type="InterPro" id="IPR018490">
    <property type="entry name" value="cNMP-bd_dom_sf"/>
</dbReference>
<dbReference type="InParanoid" id="A0A1D2VN32"/>
<dbReference type="PANTHER" id="PTHR43310">
    <property type="entry name" value="SULFATE TRANSPORTER YBAR-RELATED"/>
    <property type="match status" value="1"/>
</dbReference>
<feature type="transmembrane region" description="Helical" evidence="5">
    <location>
        <begin position="406"/>
        <end position="438"/>
    </location>
</feature>
<dbReference type="Pfam" id="PF01740">
    <property type="entry name" value="STAS"/>
    <property type="match status" value="1"/>
</dbReference>
<evidence type="ECO:0000256" key="4">
    <source>
        <dbReference type="ARBA" id="ARBA00023136"/>
    </source>
</evidence>
<reference evidence="8" key="1">
    <citation type="submission" date="2016-05" db="EMBL/GenBank/DDBJ databases">
        <title>Comparative genomics of biotechnologically important yeasts.</title>
        <authorList>
            <consortium name="DOE Joint Genome Institute"/>
            <person name="Riley R."/>
            <person name="Haridas S."/>
            <person name="Wolfe K.H."/>
            <person name="Lopes M.R."/>
            <person name="Hittinger C.T."/>
            <person name="Goker M."/>
            <person name="Salamov A."/>
            <person name="Wisecaver J."/>
            <person name="Long T.M."/>
            <person name="Aerts A.L."/>
            <person name="Barry K."/>
            <person name="Choi C."/>
            <person name="Clum A."/>
            <person name="Coughlan A.Y."/>
            <person name="Deshpande S."/>
            <person name="Douglass A.P."/>
            <person name="Hanson S.J."/>
            <person name="Klenk H.-P."/>
            <person name="Labutti K."/>
            <person name="Lapidus A."/>
            <person name="Lindquist E."/>
            <person name="Lipzen A."/>
            <person name="Meier-Kolthoff J.P."/>
            <person name="Ohm R.A."/>
            <person name="Otillar R.P."/>
            <person name="Pangilinan J."/>
            <person name="Peng Y."/>
            <person name="Rokas A."/>
            <person name="Rosa C.A."/>
            <person name="Scheuner C."/>
            <person name="Sibirny A.A."/>
            <person name="Slot J.C."/>
            <person name="Stielow J.B."/>
            <person name="Sun H."/>
            <person name="Kurtzman C.P."/>
            <person name="Blackwell M."/>
            <person name="Grigoriev I.V."/>
            <person name="Jeffries T.W."/>
        </authorList>
    </citation>
    <scope>NUCLEOTIDE SEQUENCE [LARGE SCALE GENOMIC DNA]</scope>
    <source>
        <strain evidence="8">DSM 1968</strain>
    </source>
</reference>
<feature type="transmembrane region" description="Helical" evidence="5">
    <location>
        <begin position="210"/>
        <end position="233"/>
    </location>
</feature>
<dbReference type="InterPro" id="IPR014710">
    <property type="entry name" value="RmlC-like_jellyroll"/>
</dbReference>
<feature type="non-terminal residue" evidence="7">
    <location>
        <position position="1"/>
    </location>
</feature>
<dbReference type="Pfam" id="PF00916">
    <property type="entry name" value="Sulfate_transp"/>
    <property type="match status" value="1"/>
</dbReference>
<evidence type="ECO:0000256" key="5">
    <source>
        <dbReference type="SAM" id="Phobius"/>
    </source>
</evidence>
<dbReference type="SUPFAM" id="SSF51206">
    <property type="entry name" value="cAMP-binding domain-like"/>
    <property type="match status" value="1"/>
</dbReference>
<dbReference type="InterPro" id="IPR052706">
    <property type="entry name" value="Membrane-Transporter-like"/>
</dbReference>
<dbReference type="InterPro" id="IPR002645">
    <property type="entry name" value="STAS_dom"/>
</dbReference>
<keyword evidence="3 5" id="KW-1133">Transmembrane helix</keyword>
<feature type="transmembrane region" description="Helical" evidence="5">
    <location>
        <begin position="101"/>
        <end position="123"/>
    </location>
</feature>
<feature type="transmembrane region" description="Helical" evidence="5">
    <location>
        <begin position="6"/>
        <end position="23"/>
    </location>
</feature>
<feature type="transmembrane region" description="Helical" evidence="5">
    <location>
        <begin position="313"/>
        <end position="333"/>
    </location>
</feature>
<evidence type="ECO:0000259" key="6">
    <source>
        <dbReference type="PROSITE" id="PS50801"/>
    </source>
</evidence>
<feature type="transmembrane region" description="Helical" evidence="5">
    <location>
        <begin position="176"/>
        <end position="198"/>
    </location>
</feature>
<proteinExistence type="predicted"/>
<dbReference type="EMBL" id="KV454476">
    <property type="protein sequence ID" value="ODV63022.1"/>
    <property type="molecule type" value="Genomic_DNA"/>
</dbReference>
<dbReference type="GeneID" id="30963941"/>
<evidence type="ECO:0000313" key="7">
    <source>
        <dbReference type="EMBL" id="ODV63022.1"/>
    </source>
</evidence>
<sequence length="844" mass="94882">LPPVLIGLLLNILDGLSYGIILFPNVGIFSNLGPAGLSMFYISCIVSQLVYTFGGSGFPCSIGSEMIEITPFIHTIALNILHKLSPSHNSNNIPQELQDKILATTVVATAISCILTGLTFFILGKFRLGQLIGFFPRHILIGCIGGVGYFLIMTGFEVTSKLPNNIHYNLETLKLLFSGLYFVRWSLAVLVTVLLILLQKFNKVLSKSAIFLPCYFILIFLLFHLLVLIIPSWSLSKSRELGFVFDIDTSTNNSSWYSFYSLYKFSKVDWLLILQELPTMLALTFFGILHVPINIPALAVSTKNDEIDIDKELIGHGVSNILSGCLGSVQNYLVYSNSLLFIRSGAESKLPSFLLAVGTVIIMFIGPVLIKFIPVCVVGALIFLLGYELMIESLIDSYGRLSKFEYTTVIIIVFTMGIWDFVYGIIIGILLACISFVVDNARRNPITHIYSGVIAKSTVFRNQLFKKFLRNVGDQIYLMKLEGNIFFGTIGAIEEEIRARFEVSPSESGFSSSSLSKIDTYPSIRYLILDFKNILSIDYTAAEGFTRIKNLVKKHNAYLIISSISNDSQIYRSLNDVGLLCNNEEFDGCKPVQLFDNLNSALEWCENEFLSSYYKFRQKKLLNLISPIISAINPMLSMADNSSFIGSPRQTNLFKAATQTISEEFKINNQIMKELTSVYPLSLIMSTFYGLSSKPESFWIKLLPYLRKERIPRNTIVYTNEGKENNEGFMFIIESGLIKVNHSFAQGTIDETFLPKTCLGNLGVSSPIHENDEIFELLDRKYQIITSSDCVVWRINFNDLLKLKKIKSEEGIIGVEIINELLEVQMKIFFERFENVTAYALISS</sequence>
<comment type="subcellular location">
    <subcellularLocation>
        <location evidence="1">Membrane</location>
        <topology evidence="1">Multi-pass membrane protein</topology>
    </subcellularLocation>
</comment>
<dbReference type="Gene3D" id="3.30.750.24">
    <property type="entry name" value="STAS domain"/>
    <property type="match status" value="1"/>
</dbReference>
<protein>
    <recommendedName>
        <fullName evidence="6">STAS domain-containing protein</fullName>
    </recommendedName>
</protein>